<evidence type="ECO:0000256" key="6">
    <source>
        <dbReference type="ARBA" id="ARBA00023136"/>
    </source>
</evidence>
<dbReference type="Proteomes" id="UP000703590">
    <property type="component" value="Unassembled WGS sequence"/>
</dbReference>
<dbReference type="PANTHER" id="PTHR12815">
    <property type="entry name" value="SORTING AND ASSEMBLY MACHINERY SAMM50 PROTEIN FAMILY MEMBER"/>
    <property type="match status" value="1"/>
</dbReference>
<keyword evidence="11" id="KW-1185">Reference proteome</keyword>
<dbReference type="InterPro" id="IPR039910">
    <property type="entry name" value="D15-like"/>
</dbReference>
<evidence type="ECO:0000313" key="11">
    <source>
        <dbReference type="Proteomes" id="UP000703590"/>
    </source>
</evidence>
<dbReference type="Pfam" id="PF07244">
    <property type="entry name" value="POTRA"/>
    <property type="match status" value="3"/>
</dbReference>
<keyword evidence="6" id="KW-0472">Membrane</keyword>
<evidence type="ECO:0000256" key="3">
    <source>
        <dbReference type="ARBA" id="ARBA00022692"/>
    </source>
</evidence>
<dbReference type="EMBL" id="JAFHKK010000002">
    <property type="protein sequence ID" value="MBN2963438.1"/>
    <property type="molecule type" value="Genomic_DNA"/>
</dbReference>
<evidence type="ECO:0000256" key="1">
    <source>
        <dbReference type="ARBA" id="ARBA00004370"/>
    </source>
</evidence>
<proteinExistence type="inferred from homology"/>
<dbReference type="HAMAP" id="MF_01430">
    <property type="entry name" value="OM_assembly_BamA"/>
    <property type="match status" value="1"/>
</dbReference>
<dbReference type="InterPro" id="IPR023707">
    <property type="entry name" value="OM_assembly_BamA"/>
</dbReference>
<reference evidence="10" key="2">
    <citation type="submission" date="2021-02" db="EMBL/GenBank/DDBJ databases">
        <authorList>
            <person name="Merkel A.Y."/>
        </authorList>
    </citation>
    <scope>NUCLEOTIDE SEQUENCE</scope>
    <source>
        <strain evidence="10">T05b</strain>
    </source>
</reference>
<evidence type="ECO:0000256" key="5">
    <source>
        <dbReference type="ARBA" id="ARBA00022737"/>
    </source>
</evidence>
<dbReference type="InterPro" id="IPR010827">
    <property type="entry name" value="BamA/TamA_POTRA"/>
</dbReference>
<keyword evidence="4" id="KW-0732">Signal</keyword>
<gene>
    <name evidence="10" type="primary">bamA</name>
    <name evidence="10" type="ORF">JWV37_01465</name>
</gene>
<sequence>MMKTLTILPLLAATSLMAITIESVTYNGLVRLSPDSAKEITGLEKGKQLDIEQVDVAIKKLYMQNYFNDIWIEEDGGHVTVFVKEKPAIARIEFEGVGQNDKEVLEPLLGVRKGMMYDERTLAEAKKRIQQFFEAKGFFDTVVEVKSEPLAQEGSLHVKFLVNRGEKIIIRSVQMCGAEALGYKNVEPVLGNKEREMLGWFWGFNSGELKVHELPLDSDRIKDEYMKRGHLDVQVSTPFLKTYTDSFNATLTYQVVEGEVYKVESITFNAPEGLLDEEALRDELSLVEGKVASVERLRKDLQLVEVAVADQGYAFVRVFPDLVQNKENKTVSITYVVTPGEKVRVRNVRIAGNTRTIDRVIRREMYLTEGAMYSRTDLVDSRNAIRRTGYFEDATITEERVSRNEMDLLVSVKETSTGAISGGIGYGTSDGLLLSASVSDGNVLGSGLKGMVSVERSEKELTGRISLTNPRVFDSVYSLGGSIYSEDNEWIDYDEQKVGFDISLGRQFGRYTSVGLTYVLEEVELSNMTQALKDEYGYEEGKRIKSSIAPSASFNNTDDYYLPRSGVSASASLEFAGLGGDYEFVKNHYRFAYFYGLKDAMDYDLILRYKARLSLAWDNGYLPRNERLYLGGVSNLRGFASRSVSPKNAAGTLLGGEMSFVNSIEASFPLVERLKMRGALFFDYGMIGDSNIADETRASAGVVLEWTSPLGPIALIFAEPIESKSGDDTASFEFTIGRQF</sequence>
<dbReference type="InterPro" id="IPR000184">
    <property type="entry name" value="Bac_surfAg_D15"/>
</dbReference>
<comment type="subcellular location">
    <subcellularLocation>
        <location evidence="1">Membrane</location>
    </subcellularLocation>
</comment>
<dbReference type="Pfam" id="PF01103">
    <property type="entry name" value="Omp85"/>
    <property type="match status" value="1"/>
</dbReference>
<evidence type="ECO:0000256" key="7">
    <source>
        <dbReference type="ARBA" id="ARBA00023237"/>
    </source>
</evidence>
<dbReference type="Gene3D" id="3.10.20.310">
    <property type="entry name" value="membrane protein fhac"/>
    <property type="match status" value="5"/>
</dbReference>
<dbReference type="PROSITE" id="PS51779">
    <property type="entry name" value="POTRA"/>
    <property type="match status" value="3"/>
</dbReference>
<feature type="domain" description="POTRA" evidence="9">
    <location>
        <begin position="261"/>
        <end position="340"/>
    </location>
</feature>
<organism evidence="10 11">
    <name type="scientific">Sulfurospirillum tamanense</name>
    <dbReference type="NCBI Taxonomy" id="2813362"/>
    <lineage>
        <taxon>Bacteria</taxon>
        <taxon>Pseudomonadati</taxon>
        <taxon>Campylobacterota</taxon>
        <taxon>Epsilonproteobacteria</taxon>
        <taxon>Campylobacterales</taxon>
        <taxon>Sulfurospirillaceae</taxon>
        <taxon>Sulfurospirillum</taxon>
    </lineage>
</organism>
<accession>A0ABS2WP82</accession>
<protein>
    <recommendedName>
        <fullName evidence="8">Outer membrane protein assembly factor BamA</fullName>
    </recommendedName>
</protein>
<evidence type="ECO:0000256" key="4">
    <source>
        <dbReference type="ARBA" id="ARBA00022729"/>
    </source>
</evidence>
<comment type="caution">
    <text evidence="10">The sequence shown here is derived from an EMBL/GenBank/DDBJ whole genome shotgun (WGS) entry which is preliminary data.</text>
</comment>
<feature type="domain" description="POTRA" evidence="9">
    <location>
        <begin position="87"/>
        <end position="163"/>
    </location>
</feature>
<dbReference type="PIRSF" id="PIRSF006076">
    <property type="entry name" value="OM_assembly_OMP85"/>
    <property type="match status" value="1"/>
</dbReference>
<name>A0ABS2WP82_9BACT</name>
<evidence type="ECO:0000256" key="2">
    <source>
        <dbReference type="ARBA" id="ARBA00022452"/>
    </source>
</evidence>
<keyword evidence="5" id="KW-0677">Repeat</keyword>
<reference evidence="10" key="1">
    <citation type="submission" date="2021-02" db="EMBL/GenBank/DDBJ databases">
        <title>Sulfurospirillum tamanensis sp. nov.</title>
        <authorList>
            <person name="Frolova A."/>
            <person name="Merkel A."/>
            <person name="Slobodkin A."/>
        </authorList>
    </citation>
    <scope>NUCLEOTIDE SEQUENCE</scope>
    <source>
        <strain evidence="10">T05b</strain>
    </source>
</reference>
<evidence type="ECO:0000313" key="10">
    <source>
        <dbReference type="EMBL" id="MBN2963438.1"/>
    </source>
</evidence>
<keyword evidence="2" id="KW-1134">Transmembrane beta strand</keyword>
<dbReference type="NCBIfam" id="TIGR03303">
    <property type="entry name" value="OM_YaeT"/>
    <property type="match status" value="1"/>
</dbReference>
<keyword evidence="7" id="KW-0998">Cell outer membrane</keyword>
<evidence type="ECO:0000256" key="8">
    <source>
        <dbReference type="NCBIfam" id="TIGR03303"/>
    </source>
</evidence>
<dbReference type="InterPro" id="IPR034746">
    <property type="entry name" value="POTRA"/>
</dbReference>
<feature type="domain" description="POTRA" evidence="9">
    <location>
        <begin position="343"/>
        <end position="415"/>
    </location>
</feature>
<dbReference type="PANTHER" id="PTHR12815:SF23">
    <property type="entry name" value="OUTER MEMBRANE PROTEIN ASSEMBLY FACTOR BAMA"/>
    <property type="match status" value="1"/>
</dbReference>
<dbReference type="Gene3D" id="2.40.160.50">
    <property type="entry name" value="membrane protein fhac: a member of the omp85/tpsb transporter family"/>
    <property type="match status" value="1"/>
</dbReference>
<keyword evidence="3" id="KW-0812">Transmembrane</keyword>
<evidence type="ECO:0000259" key="9">
    <source>
        <dbReference type="PROSITE" id="PS51779"/>
    </source>
</evidence>